<dbReference type="EMBL" id="CP031223">
    <property type="protein sequence ID" value="QFF98006.1"/>
    <property type="molecule type" value="Genomic_DNA"/>
</dbReference>
<dbReference type="KEGG" id="psyo:PB01_03780"/>
<dbReference type="OrthoDB" id="1907642at2"/>
<evidence type="ECO:0000313" key="1">
    <source>
        <dbReference type="EMBL" id="QFF98006.1"/>
    </source>
</evidence>
<dbReference type="NCBIfam" id="TIGR04398">
    <property type="entry name" value="SLAP_DUP"/>
    <property type="match status" value="2"/>
</dbReference>
<evidence type="ECO:0000313" key="2">
    <source>
        <dbReference type="Proteomes" id="UP000325517"/>
    </source>
</evidence>
<protein>
    <submittedName>
        <fullName evidence="1">SLAP domain-containing protein</fullName>
    </submittedName>
</protein>
<dbReference type="Proteomes" id="UP000325517">
    <property type="component" value="Chromosome"/>
</dbReference>
<keyword evidence="2" id="KW-1185">Reference proteome</keyword>
<accession>A0A5J6SJ43</accession>
<dbReference type="InterPro" id="IPR030910">
    <property type="entry name" value="SLAP_dom"/>
</dbReference>
<sequence length="308" mass="35983">MAFSSTCEVHCRGLSVLVCCVIIVEYDFYLERNLLMTNSPDTYKTQLDFSTEWEVPAQEKYIFQYYHQQLEDLVANQLHIHGVKLYTVEAGIIVTAIIRHSLPKKLRLDQVVLIVKDKEGKELARKQFEMELFGELDACTARPWNFLFEMEDLLVPYEEITNEMDFDIVFEYYEKAITNFELYLDENWLSGLSEDQQNYVKSLVATLEPLRENEISIVGFHFHEMENVIQVYIIIRNSYADTLTIDNLPIQLFDAAGDMVCKLGFPIGQFEIESKQARPISLSFPKEVFMKENPDFSTWMIEMIPQTL</sequence>
<proteinExistence type="predicted"/>
<dbReference type="AlphaFoldDB" id="A0A5J6SJ43"/>
<gene>
    <name evidence="1" type="ORF">PB01_03780</name>
</gene>
<organism evidence="1 2">
    <name type="scientific">Psychrobacillus glaciei</name>
    <dbReference type="NCBI Taxonomy" id="2283160"/>
    <lineage>
        <taxon>Bacteria</taxon>
        <taxon>Bacillati</taxon>
        <taxon>Bacillota</taxon>
        <taxon>Bacilli</taxon>
        <taxon>Bacillales</taxon>
        <taxon>Bacillaceae</taxon>
        <taxon>Psychrobacillus</taxon>
    </lineage>
</organism>
<name>A0A5J6SJ43_9BACI</name>
<reference evidence="1 2" key="1">
    <citation type="submission" date="2018-07" db="EMBL/GenBank/DDBJ databases">
        <title>Complete genome sequence of Psychrobacillus sp. PB01, isolated from iceberg, and comparative genome analysis of Psychrobacillus strains.</title>
        <authorList>
            <person name="Lee P.C."/>
        </authorList>
    </citation>
    <scope>NUCLEOTIDE SEQUENCE [LARGE SCALE GENOMIC DNA]</scope>
    <source>
        <strain evidence="1 2">PB01</strain>
    </source>
</reference>